<keyword evidence="1" id="KW-0732">Signal</keyword>
<dbReference type="EMBL" id="JAIMJA010000060">
    <property type="protein sequence ID" value="MCE2597432.1"/>
    <property type="molecule type" value="Genomic_DNA"/>
</dbReference>
<evidence type="ECO:0000256" key="2">
    <source>
        <dbReference type="ARBA" id="ARBA00022737"/>
    </source>
</evidence>
<dbReference type="InterPro" id="IPR026919">
    <property type="entry name" value="ADGRV1"/>
</dbReference>
<feature type="domain" description="LapA adhesin" evidence="5">
    <location>
        <begin position="64"/>
        <end position="174"/>
    </location>
</feature>
<dbReference type="Pfam" id="PF03160">
    <property type="entry name" value="Calx-beta"/>
    <property type="match status" value="1"/>
</dbReference>
<dbReference type="Proteomes" id="UP001201273">
    <property type="component" value="Unassembled WGS sequence"/>
</dbReference>
<evidence type="ECO:0000256" key="1">
    <source>
        <dbReference type="ARBA" id="ARBA00022729"/>
    </source>
</evidence>
<feature type="domain" description="LapA adhesin" evidence="5">
    <location>
        <begin position="555"/>
        <end position="665"/>
    </location>
</feature>
<evidence type="ECO:0000313" key="7">
    <source>
        <dbReference type="Proteomes" id="UP001201273"/>
    </source>
</evidence>
<dbReference type="Pfam" id="PF20579">
    <property type="entry name" value="LapA"/>
    <property type="match status" value="4"/>
</dbReference>
<evidence type="ECO:0000259" key="4">
    <source>
        <dbReference type="Pfam" id="PF03160"/>
    </source>
</evidence>
<dbReference type="SUPFAM" id="SSF141072">
    <property type="entry name" value="CalX-like"/>
    <property type="match status" value="5"/>
</dbReference>
<keyword evidence="2" id="KW-0677">Repeat</keyword>
<dbReference type="RefSeq" id="WP_233055163.1">
    <property type="nucleotide sequence ID" value="NZ_JAIMJA010000060.1"/>
</dbReference>
<dbReference type="InterPro" id="IPR038081">
    <property type="entry name" value="CalX-like_sf"/>
</dbReference>
<evidence type="ECO:0000259" key="5">
    <source>
        <dbReference type="Pfam" id="PF20579"/>
    </source>
</evidence>
<feature type="non-terminal residue" evidence="6">
    <location>
        <position position="682"/>
    </location>
</feature>
<evidence type="ECO:0008006" key="8">
    <source>
        <dbReference type="Google" id="ProtNLM"/>
    </source>
</evidence>
<dbReference type="InterPro" id="IPR046779">
    <property type="entry name" value="LapA_adhesin_dom"/>
</dbReference>
<accession>A0ABS8WGV0</accession>
<feature type="non-terminal residue" evidence="6">
    <location>
        <position position="1"/>
    </location>
</feature>
<dbReference type="Gene3D" id="2.60.40.2030">
    <property type="match status" value="5"/>
</dbReference>
<gene>
    <name evidence="6" type="ORF">K6Y31_21950</name>
</gene>
<feature type="domain" description="LapA adhesin" evidence="5">
    <location>
        <begin position="311"/>
        <end position="421"/>
    </location>
</feature>
<keyword evidence="7" id="KW-1185">Reference proteome</keyword>
<dbReference type="InterPro" id="IPR003644">
    <property type="entry name" value="Calx_beta"/>
</dbReference>
<dbReference type="PANTHER" id="PTHR46682">
    <property type="entry name" value="ADHESION G-PROTEIN COUPLED RECEPTOR V1"/>
    <property type="match status" value="1"/>
</dbReference>
<name>A0ABS8WGV0_9GAMM</name>
<reference evidence="6 7" key="1">
    <citation type="journal article" date="2022" name="Environ. Microbiol. Rep.">
        <title>Eco-phylogenetic analyses reveal divergent evolution of vitamin B12 metabolism in the marine bacterial family 'Psychromonadaceae'.</title>
        <authorList>
            <person name="Jin X."/>
            <person name="Yang Y."/>
            <person name="Cao H."/>
            <person name="Gao B."/>
            <person name="Zhao Z."/>
        </authorList>
    </citation>
    <scope>NUCLEOTIDE SEQUENCE [LARGE SCALE GENOMIC DNA]</scope>
    <source>
        <strain evidence="6 7">MKS20</strain>
    </source>
</reference>
<feature type="domain" description="LapA adhesin" evidence="5">
    <location>
        <begin position="433"/>
        <end position="543"/>
    </location>
</feature>
<protein>
    <recommendedName>
        <fullName evidence="8">Calx-beta domain-containing protein</fullName>
    </recommendedName>
</protein>
<keyword evidence="3" id="KW-0106">Calcium</keyword>
<organism evidence="6 7">
    <name type="scientific">Motilimonas cestriensis</name>
    <dbReference type="NCBI Taxonomy" id="2742685"/>
    <lineage>
        <taxon>Bacteria</taxon>
        <taxon>Pseudomonadati</taxon>
        <taxon>Pseudomonadota</taxon>
        <taxon>Gammaproteobacteria</taxon>
        <taxon>Alteromonadales</taxon>
        <taxon>Alteromonadales genera incertae sedis</taxon>
        <taxon>Motilimonas</taxon>
    </lineage>
</organism>
<comment type="caution">
    <text evidence="6">The sequence shown here is derived from an EMBL/GenBank/DDBJ whole genome shotgun (WGS) entry which is preliminary data.</text>
</comment>
<feature type="domain" description="Calx-beta" evidence="4">
    <location>
        <begin position="7"/>
        <end position="53"/>
    </location>
</feature>
<dbReference type="PANTHER" id="PTHR46682:SF1">
    <property type="entry name" value="ADHESION G-PROTEIN COUPLED RECEPTOR V1"/>
    <property type="match status" value="1"/>
</dbReference>
<sequence length="682" mass="69816">AGTLSTDFTVATLDDAIADSGEKFNVSLGNTNGGSYENLVKGTSVVETTINDQTGSDEIPGSEDTTTLTLSGATSVVEGESATYTVSVDNAPATDLTVQVITGHITTDNGDVIAQTQEVVIKAGTLSTDFTVATLDDAIAEGNELFNVTLGTTTGGGFENLVKDNTVVQTTITDNDSTSLIVNPNTNANNVDVIEGEQATFTVNVGKAAVGSVLTLSLADGTADGNDYEAAFEVSLDGGQTWAVSNGQVVLTNGGDQEVLVRTQTIDDAIKETPETYSLNAELVSGADTLNAAGTATITDDSIVTPPTPEDTTTLKLSGDETVVEGESATYTVSVDKAPATDLTVQVITGHITTDNGDVIAQTQEVVIKAGTLSTDFTVATLDDAIADSGEKFNVSLGNTNGGSYENLVKGNSVIETTINDQTGSDKVPGVEDTTTLTLSGATTVVEGESATYTVSVDKAPTTDLTVQVITGHITTDNGDVIAQTQDVVIKAGTLSTDFTVATLDDAIADSGEKFNVSLGNTNGGSYENLVKGTSVVETTINDQTGSDEIPGSEDTTTLTLSGATSVVEGESATYTVSVDKAPATDLTVQVITGHITTDNGDVIAQTQDVVIKAGTLSTDFTVATLDDAIADSGEKFNVSLGNTNGGSYENLVKGNSVIETTINDQTGSDEIPGSEDTTTLT</sequence>
<evidence type="ECO:0000256" key="3">
    <source>
        <dbReference type="ARBA" id="ARBA00022837"/>
    </source>
</evidence>
<evidence type="ECO:0000313" key="6">
    <source>
        <dbReference type="EMBL" id="MCE2597432.1"/>
    </source>
</evidence>
<proteinExistence type="predicted"/>